<protein>
    <submittedName>
        <fullName evidence="1">Uncharacterized protein</fullName>
    </submittedName>
</protein>
<dbReference type="AlphaFoldDB" id="A0A645A7S8"/>
<accession>A0A645A7S8</accession>
<evidence type="ECO:0000313" key="1">
    <source>
        <dbReference type="EMBL" id="MPM48748.1"/>
    </source>
</evidence>
<organism evidence="1">
    <name type="scientific">bioreactor metagenome</name>
    <dbReference type="NCBI Taxonomy" id="1076179"/>
    <lineage>
        <taxon>unclassified sequences</taxon>
        <taxon>metagenomes</taxon>
        <taxon>ecological metagenomes</taxon>
    </lineage>
</organism>
<sequence>MYEQVHSIDEKRIGMAGFHLFRACLHIAFQRVLVIGRIIDGMVFLKRREQTVEIPGKKKVFSCLREVTRLTVPPGSPAVYHCLYGGVFLLKLFTEKILEDAVDIVHS</sequence>
<comment type="caution">
    <text evidence="1">The sequence shown here is derived from an EMBL/GenBank/DDBJ whole genome shotgun (WGS) entry which is preliminary data.</text>
</comment>
<proteinExistence type="predicted"/>
<dbReference type="EMBL" id="VSSQ01012235">
    <property type="protein sequence ID" value="MPM48748.1"/>
    <property type="molecule type" value="Genomic_DNA"/>
</dbReference>
<reference evidence="1" key="1">
    <citation type="submission" date="2019-08" db="EMBL/GenBank/DDBJ databases">
        <authorList>
            <person name="Kucharzyk K."/>
            <person name="Murdoch R.W."/>
            <person name="Higgins S."/>
            <person name="Loffler F."/>
        </authorList>
    </citation>
    <scope>NUCLEOTIDE SEQUENCE</scope>
</reference>
<gene>
    <name evidence="1" type="ORF">SDC9_95475</name>
</gene>
<name>A0A645A7S8_9ZZZZ</name>